<evidence type="ECO:0000313" key="1">
    <source>
        <dbReference type="EMBL" id="KAF1830044.1"/>
    </source>
</evidence>
<dbReference type="AlphaFoldDB" id="A0A6A5K6F7"/>
<proteinExistence type="predicted"/>
<name>A0A6A5K6F7_9PLEO</name>
<organism evidence="1 2">
    <name type="scientific">Decorospora gaudefroyi</name>
    <dbReference type="NCBI Taxonomy" id="184978"/>
    <lineage>
        <taxon>Eukaryota</taxon>
        <taxon>Fungi</taxon>
        <taxon>Dikarya</taxon>
        <taxon>Ascomycota</taxon>
        <taxon>Pezizomycotina</taxon>
        <taxon>Dothideomycetes</taxon>
        <taxon>Pleosporomycetidae</taxon>
        <taxon>Pleosporales</taxon>
        <taxon>Pleosporineae</taxon>
        <taxon>Pleosporaceae</taxon>
        <taxon>Decorospora</taxon>
    </lineage>
</organism>
<sequence>MECHGKRCCHTFLPIIQDYLFRYIPRRERWKRGESYSNSSNDRGRQRRRPIYSFLPTFLDARRLLCLDSFCSHRVPSTIRRSSHSTRYGASIRRPWFGCFASWSHIFFLTKSRYGIPSSGFLAFSSGLAGYTLFHSFASSRGLISFPLWVWTQGMYAIGCPGLVS</sequence>
<evidence type="ECO:0000313" key="2">
    <source>
        <dbReference type="Proteomes" id="UP000800040"/>
    </source>
</evidence>
<reference evidence="1" key="1">
    <citation type="submission" date="2020-01" db="EMBL/GenBank/DDBJ databases">
        <authorList>
            <consortium name="DOE Joint Genome Institute"/>
            <person name="Haridas S."/>
            <person name="Albert R."/>
            <person name="Binder M."/>
            <person name="Bloem J."/>
            <person name="Labutti K."/>
            <person name="Salamov A."/>
            <person name="Andreopoulos B."/>
            <person name="Baker S.E."/>
            <person name="Barry K."/>
            <person name="Bills G."/>
            <person name="Bluhm B.H."/>
            <person name="Cannon C."/>
            <person name="Castanera R."/>
            <person name="Culley D.E."/>
            <person name="Daum C."/>
            <person name="Ezra D."/>
            <person name="Gonzalez J.B."/>
            <person name="Henrissat B."/>
            <person name="Kuo A."/>
            <person name="Liang C."/>
            <person name="Lipzen A."/>
            <person name="Lutzoni F."/>
            <person name="Magnuson J."/>
            <person name="Mondo S."/>
            <person name="Nolan M."/>
            <person name="Ohm R."/>
            <person name="Pangilinan J."/>
            <person name="Park H.-J."/>
            <person name="Ramirez L."/>
            <person name="Alfaro M."/>
            <person name="Sun H."/>
            <person name="Tritt A."/>
            <person name="Yoshinaga Y."/>
            <person name="Zwiers L.-H."/>
            <person name="Turgeon B.G."/>
            <person name="Goodwin S.B."/>
            <person name="Spatafora J.W."/>
            <person name="Crous P.W."/>
            <person name="Grigoriev I.V."/>
        </authorList>
    </citation>
    <scope>NUCLEOTIDE SEQUENCE</scope>
    <source>
        <strain evidence="1">P77</strain>
    </source>
</reference>
<dbReference type="EMBL" id="ML975413">
    <property type="protein sequence ID" value="KAF1830044.1"/>
    <property type="molecule type" value="Genomic_DNA"/>
</dbReference>
<keyword evidence="2" id="KW-1185">Reference proteome</keyword>
<accession>A0A6A5K6F7</accession>
<gene>
    <name evidence="1" type="ORF">BDW02DRAFT_123038</name>
</gene>
<protein>
    <submittedName>
        <fullName evidence="1">Uncharacterized protein</fullName>
    </submittedName>
</protein>
<dbReference type="Proteomes" id="UP000800040">
    <property type="component" value="Unassembled WGS sequence"/>
</dbReference>